<dbReference type="eggNOG" id="COG1652">
    <property type="taxonomic scope" value="Bacteria"/>
</dbReference>
<dbReference type="AlphaFoldDB" id="S9TTY4"/>
<proteinExistence type="predicted"/>
<evidence type="ECO:0000313" key="1">
    <source>
        <dbReference type="EMBL" id="EPY05761.1"/>
    </source>
</evidence>
<dbReference type="PATRIC" id="fig|1117108.3.peg.3746"/>
<dbReference type="Proteomes" id="UP000015344">
    <property type="component" value="Unassembled WGS sequence"/>
</dbReference>
<organism evidence="1 2">
    <name type="scientific">Paenibacillus alvei TS-15</name>
    <dbReference type="NCBI Taxonomy" id="1117108"/>
    <lineage>
        <taxon>Bacteria</taxon>
        <taxon>Bacillati</taxon>
        <taxon>Bacillota</taxon>
        <taxon>Bacilli</taxon>
        <taxon>Bacillales</taxon>
        <taxon>Paenibacillaceae</taxon>
        <taxon>Paenibacillus</taxon>
    </lineage>
</organism>
<evidence type="ECO:0000313" key="2">
    <source>
        <dbReference type="Proteomes" id="UP000015344"/>
    </source>
</evidence>
<gene>
    <name evidence="1" type="ORF">PAALTS15_18213</name>
</gene>
<dbReference type="EMBL" id="ATMT01000062">
    <property type="protein sequence ID" value="EPY05761.1"/>
    <property type="molecule type" value="Genomic_DNA"/>
</dbReference>
<dbReference type="RefSeq" id="WP_021260923.1">
    <property type="nucleotide sequence ID" value="NZ_ATMT01000062.1"/>
</dbReference>
<accession>S9TTY4</accession>
<protein>
    <recommendedName>
        <fullName evidence="3">LysM domain-containing protein</fullName>
    </recommendedName>
</protein>
<name>S9TTY4_PAEAL</name>
<evidence type="ECO:0008006" key="3">
    <source>
        <dbReference type="Google" id="ProtNLM"/>
    </source>
</evidence>
<comment type="caution">
    <text evidence="1">The sequence shown here is derived from an EMBL/GenBank/DDBJ whole genome shotgun (WGS) entry which is preliminary data.</text>
</comment>
<sequence>MINPMLLINPGYFPPTSRYYGIETDTYQASNGSKITYLRRRLIPHPDQFDLLTEHVVKDGERLDVITAHYMNDSEQFWRICDANNVLDPNELTEMAGRMLRITLPQGIPGARNA</sequence>
<reference evidence="1 2" key="1">
    <citation type="submission" date="2013-05" db="EMBL/GenBank/DDBJ databases">
        <authorList>
            <person name="Strain E.A."/>
            <person name="Brown E."/>
            <person name="Allard M.W."/>
            <person name="Luo Y.L."/>
        </authorList>
    </citation>
    <scope>NUCLEOTIDE SEQUENCE [LARGE SCALE GENOMIC DNA]</scope>
    <source>
        <strain evidence="1 2">TS-15</strain>
    </source>
</reference>